<proteinExistence type="predicted"/>
<feature type="compositionally biased region" description="Basic and acidic residues" evidence="1">
    <location>
        <begin position="8"/>
        <end position="18"/>
    </location>
</feature>
<protein>
    <recommendedName>
        <fullName evidence="3">Cytoskeleton protein RodZ-like C-terminal domain-containing protein</fullName>
    </recommendedName>
</protein>
<dbReference type="InterPro" id="IPR025194">
    <property type="entry name" value="RodZ-like_C"/>
</dbReference>
<dbReference type="InterPro" id="IPR050400">
    <property type="entry name" value="Bact_Cytoskel_RodZ"/>
</dbReference>
<dbReference type="GO" id="GO:0003677">
    <property type="term" value="F:DNA binding"/>
    <property type="evidence" value="ECO:0007669"/>
    <property type="project" value="InterPro"/>
</dbReference>
<dbReference type="Gene3D" id="1.10.260.40">
    <property type="entry name" value="lambda repressor-like DNA-binding domains"/>
    <property type="match status" value="1"/>
</dbReference>
<keyword evidence="2" id="KW-0472">Membrane</keyword>
<name>A0A381R6G1_9ZZZZ</name>
<gene>
    <name evidence="4" type="ORF">METZ01_LOCUS40179</name>
</gene>
<feature type="region of interest" description="Disordered" evidence="1">
    <location>
        <begin position="1"/>
        <end position="33"/>
    </location>
</feature>
<organism evidence="4">
    <name type="scientific">marine metagenome</name>
    <dbReference type="NCBI Taxonomy" id="408172"/>
    <lineage>
        <taxon>unclassified sequences</taxon>
        <taxon>metagenomes</taxon>
        <taxon>ecological metagenomes</taxon>
    </lineage>
</organism>
<evidence type="ECO:0000256" key="1">
    <source>
        <dbReference type="SAM" id="MobiDB-lite"/>
    </source>
</evidence>
<dbReference type="PANTHER" id="PTHR34475">
    <property type="match status" value="1"/>
</dbReference>
<dbReference type="InterPro" id="IPR010982">
    <property type="entry name" value="Lambda_DNA-bd_dom_sf"/>
</dbReference>
<keyword evidence="2" id="KW-0812">Transmembrane</keyword>
<feature type="transmembrane region" description="Helical" evidence="2">
    <location>
        <begin position="143"/>
        <end position="161"/>
    </location>
</feature>
<dbReference type="AlphaFoldDB" id="A0A381R6G1"/>
<feature type="domain" description="Cytoskeleton protein RodZ-like C-terminal" evidence="3">
    <location>
        <begin position="246"/>
        <end position="304"/>
    </location>
</feature>
<evidence type="ECO:0000256" key="2">
    <source>
        <dbReference type="SAM" id="Phobius"/>
    </source>
</evidence>
<evidence type="ECO:0000313" key="4">
    <source>
        <dbReference type="EMBL" id="SUZ87325.1"/>
    </source>
</evidence>
<accession>A0A381R6G1</accession>
<sequence length="321" mass="36317">MPRKKAEKKPPQVEKNPPEEGIIFPEEVENNTEEEETLQSLGQKIREVRVSKNLSLESVSGHLHIALKILRALEDGTPENVSSPVFIRGLARAYCKFLEMEETGIADKIDRLLKTENPNEQLNLKTLRPVQVVRESHPVRNTLTVLVPVIGGYLFYSLYFSQMPFFPISNNETQTEPLVVEAEPKIEPVQKITPAIQEPVIAAETPPAIPEVSTQVTLTVEKQAENQENIQPEVVKNTVETLVLEVEASEETWISIAVDGKETKDVRIRAEEIHQWEAKRQYLLTLGNTQVLRVLLNGREIETNRTNQLLTDWVIDASLIP</sequence>
<evidence type="ECO:0000259" key="3">
    <source>
        <dbReference type="Pfam" id="PF13464"/>
    </source>
</evidence>
<dbReference type="Pfam" id="PF13413">
    <property type="entry name" value="HTH_25"/>
    <property type="match status" value="1"/>
</dbReference>
<dbReference type="EMBL" id="UINC01001718">
    <property type="protein sequence ID" value="SUZ87325.1"/>
    <property type="molecule type" value="Genomic_DNA"/>
</dbReference>
<keyword evidence="2" id="KW-1133">Transmembrane helix</keyword>
<reference evidence="4" key="1">
    <citation type="submission" date="2018-05" db="EMBL/GenBank/DDBJ databases">
        <authorList>
            <person name="Lanie J.A."/>
            <person name="Ng W.-L."/>
            <person name="Kazmierczak K.M."/>
            <person name="Andrzejewski T.M."/>
            <person name="Davidsen T.M."/>
            <person name="Wayne K.J."/>
            <person name="Tettelin H."/>
            <person name="Glass J.I."/>
            <person name="Rusch D."/>
            <person name="Podicherti R."/>
            <person name="Tsui H.-C.T."/>
            <person name="Winkler M.E."/>
        </authorList>
    </citation>
    <scope>NUCLEOTIDE SEQUENCE</scope>
</reference>
<dbReference type="Pfam" id="PF13464">
    <property type="entry name" value="RodZ_C"/>
    <property type="match status" value="1"/>
</dbReference>
<dbReference type="PANTHER" id="PTHR34475:SF1">
    <property type="entry name" value="CYTOSKELETON PROTEIN RODZ"/>
    <property type="match status" value="1"/>
</dbReference>